<dbReference type="AlphaFoldDB" id="A0A510DYK8"/>
<dbReference type="OrthoDB" id="39559at2157"/>
<dbReference type="Proteomes" id="UP000322983">
    <property type="component" value="Chromosome"/>
</dbReference>
<accession>A0A510E7B6</accession>
<dbReference type="EMBL" id="AP018929">
    <property type="protein sequence ID" value="BBG25316.1"/>
    <property type="molecule type" value="Genomic_DNA"/>
</dbReference>
<dbReference type="STRING" id="1294262.GCA_001316085_02630"/>
<protein>
    <submittedName>
        <fullName evidence="2">Uncharacterized protein</fullName>
    </submittedName>
</protein>
<keyword evidence="1" id="KW-0812">Transmembrane</keyword>
<evidence type="ECO:0000313" key="4">
    <source>
        <dbReference type="Proteomes" id="UP000322983"/>
    </source>
</evidence>
<keyword evidence="1" id="KW-0472">Membrane</keyword>
<proteinExistence type="predicted"/>
<reference evidence="2 4" key="2">
    <citation type="journal article" date="2020" name="Int. J. Syst. Evol. Microbiol.">
        <title>Sulfuracidifex tepidarius gen. nov., sp. nov. and transfer of Sulfolobus metallicus Huber and Stetter 1992 to the genus Sulfuracidifex as Sulfuracidifex metallicus comb. nov.</title>
        <authorList>
            <person name="Itoh T."/>
            <person name="Miura T."/>
            <person name="Sakai H.D."/>
            <person name="Kato S."/>
            <person name="Ohkuma M."/>
            <person name="Takashina T."/>
        </authorList>
    </citation>
    <scope>NUCLEOTIDE SEQUENCE [LARGE SCALE GENOMIC DNA]</scope>
    <source>
        <strain evidence="2 4">IC-006</strain>
        <strain evidence="3">IC-007</strain>
    </source>
</reference>
<sequence length="118" mass="13470">MDEQLIEILLILGLSTFPLLMAAWVSTYRKLIRGGLEYVGENYNDRRIIVPPSKSVTVHVSGKCVLLSEGMNSWFTIRMNNGVRQRVFKIRLMNTEGDLTIINESRTMPLNLVIRCEA</sequence>
<evidence type="ECO:0000313" key="2">
    <source>
        <dbReference type="EMBL" id="BBG25316.1"/>
    </source>
</evidence>
<accession>A0A510DYK8</accession>
<reference evidence="5" key="1">
    <citation type="submission" date="2018-09" db="EMBL/GenBank/DDBJ databases">
        <title>Complete Genome Sequencing of Sulfolobus sp. JCM 16834.</title>
        <authorList>
            <person name="Kato S."/>
            <person name="Itoh T."/>
            <person name="Ohkuma M."/>
        </authorList>
    </citation>
    <scope>NUCLEOTIDE SEQUENCE [LARGE SCALE GENOMIC DNA]</scope>
    <source>
        <strain evidence="5">IC-007</strain>
    </source>
</reference>
<keyword evidence="1" id="KW-1133">Transmembrane helix</keyword>
<organism evidence="2 4">
    <name type="scientific">Sulfuracidifex tepidarius</name>
    <dbReference type="NCBI Taxonomy" id="1294262"/>
    <lineage>
        <taxon>Archaea</taxon>
        <taxon>Thermoproteota</taxon>
        <taxon>Thermoprotei</taxon>
        <taxon>Sulfolobales</taxon>
        <taxon>Sulfolobaceae</taxon>
        <taxon>Sulfuracidifex</taxon>
    </lineage>
</organism>
<gene>
    <name evidence="2" type="ORF">IC006_2651</name>
    <name evidence="3" type="ORF">IC007_2665</name>
</gene>
<feature type="transmembrane region" description="Helical" evidence="1">
    <location>
        <begin position="6"/>
        <end position="25"/>
    </location>
</feature>
<evidence type="ECO:0000256" key="1">
    <source>
        <dbReference type="SAM" id="Phobius"/>
    </source>
</evidence>
<dbReference type="GeneID" id="41718935"/>
<dbReference type="EMBL" id="AP018930">
    <property type="protein sequence ID" value="BBG28110.1"/>
    <property type="molecule type" value="Genomic_DNA"/>
</dbReference>
<keyword evidence="4" id="KW-1185">Reference proteome</keyword>
<dbReference type="Proteomes" id="UP000325030">
    <property type="component" value="Chromosome"/>
</dbReference>
<name>A0A510DYK8_9CREN</name>
<dbReference type="RefSeq" id="WP_054846578.1">
    <property type="nucleotide sequence ID" value="NZ_AP018929.1"/>
</dbReference>
<evidence type="ECO:0000313" key="5">
    <source>
        <dbReference type="Proteomes" id="UP000325030"/>
    </source>
</evidence>
<evidence type="ECO:0000313" key="3">
    <source>
        <dbReference type="EMBL" id="BBG28110.1"/>
    </source>
</evidence>
<dbReference type="KEGG" id="step:IC006_2651"/>